<keyword evidence="1" id="KW-0812">Transmembrane</keyword>
<accession>A0A8T3LLS2</accession>
<evidence type="ECO:0000313" key="3">
    <source>
        <dbReference type="Proteomes" id="UP000523197"/>
    </source>
</evidence>
<dbReference type="Proteomes" id="UP000523197">
    <property type="component" value="Unassembled WGS sequence"/>
</dbReference>
<dbReference type="AlphaFoldDB" id="A0A8T3LLS2"/>
<feature type="transmembrane region" description="Helical" evidence="1">
    <location>
        <begin position="6"/>
        <end position="26"/>
    </location>
</feature>
<reference evidence="2 3" key="1">
    <citation type="submission" date="2020-05" db="EMBL/GenBank/DDBJ databases">
        <title>Epidemiological investigations into extended-spectrum beta-lactam resistant Escherichia coli ST457 carried by Australian Silver gulls identified clonal lineages that cause ExPEC disease.</title>
        <authorList>
            <person name="Nesporova K."/>
            <person name="Wyrsch E.R."/>
            <person name="Valcek A."/>
            <person name="Bitar I."/>
            <person name="Chaw K."/>
            <person name="Harris P."/>
            <person name="Hrabak J."/>
            <person name="Djordjevic S.P."/>
            <person name="Dolejska M."/>
        </authorList>
    </citation>
    <scope>NUCLEOTIDE SEQUENCE [LARGE SCALE GENOMIC DNA]</scope>
    <source>
        <strain evidence="2 3">CE1966</strain>
    </source>
</reference>
<keyword evidence="1" id="KW-0472">Membrane</keyword>
<dbReference type="EMBL" id="JABFNF010000764">
    <property type="protein sequence ID" value="MBA1890092.1"/>
    <property type="molecule type" value="Genomic_DNA"/>
</dbReference>
<protein>
    <submittedName>
        <fullName evidence="2">Oxalate/formate antiport family MFS transporter</fullName>
    </submittedName>
</protein>
<name>A0A8T3LLS2_ECOLX</name>
<gene>
    <name evidence="2" type="ORF">HLX92_28715</name>
</gene>
<keyword evidence="1" id="KW-1133">Transmembrane helix</keyword>
<feature type="non-terminal residue" evidence="2">
    <location>
        <position position="1"/>
    </location>
</feature>
<evidence type="ECO:0000313" key="2">
    <source>
        <dbReference type="EMBL" id="MBA1890092.1"/>
    </source>
</evidence>
<comment type="caution">
    <text evidence="2">The sequence shown here is derived from an EMBL/GenBank/DDBJ whole genome shotgun (WGS) entry which is preliminary data.</text>
</comment>
<evidence type="ECO:0000256" key="1">
    <source>
        <dbReference type="SAM" id="Phobius"/>
    </source>
</evidence>
<organism evidence="2 3">
    <name type="scientific">Escherichia coli</name>
    <dbReference type="NCBI Taxonomy" id="562"/>
    <lineage>
        <taxon>Bacteria</taxon>
        <taxon>Pseudomonadati</taxon>
        <taxon>Pseudomonadota</taxon>
        <taxon>Gammaproteobacteria</taxon>
        <taxon>Enterobacterales</taxon>
        <taxon>Enterobacteriaceae</taxon>
        <taxon>Escherichia</taxon>
    </lineage>
</organism>
<proteinExistence type="predicted"/>
<sequence length="41" mass="4646">LFGGFYVTFYVIFALLILSLALSTTIRQPEQKMLREAHGSL</sequence>